<dbReference type="RefSeq" id="XP_024701521.1">
    <property type="nucleotide sequence ID" value="XM_024849935.1"/>
</dbReference>
<evidence type="ECO:0000313" key="1">
    <source>
        <dbReference type="EMBL" id="PLB46219.1"/>
    </source>
</evidence>
<proteinExistence type="predicted"/>
<sequence length="177" mass="19774">MDISQISTQLSPTPKAFPNCCLSISRTLTSHLASLLPKKPSFTVSIGSGSGLLEALISHRHSDVLIEGVEVNSTVNRYILEPDMNVVHGTWDLHPRVREAAAWMFVYPREPKLVSKYLETFSADEVEIIVWLGPRADWVDYEPCFRASMFSDVQVYEDVGVAGFEMLVVMRKSDGVV</sequence>
<dbReference type="OrthoDB" id="2151982at2759"/>
<comment type="caution">
    <text evidence="1">The sequence shown here is derived from an EMBL/GenBank/DDBJ whole genome shotgun (WGS) entry which is preliminary data.</text>
</comment>
<organism evidence="1 2">
    <name type="scientific">Aspergillus steynii IBT 23096</name>
    <dbReference type="NCBI Taxonomy" id="1392250"/>
    <lineage>
        <taxon>Eukaryota</taxon>
        <taxon>Fungi</taxon>
        <taxon>Dikarya</taxon>
        <taxon>Ascomycota</taxon>
        <taxon>Pezizomycotina</taxon>
        <taxon>Eurotiomycetes</taxon>
        <taxon>Eurotiomycetidae</taxon>
        <taxon>Eurotiales</taxon>
        <taxon>Aspergillaceae</taxon>
        <taxon>Aspergillus</taxon>
        <taxon>Aspergillus subgen. Circumdati</taxon>
    </lineage>
</organism>
<reference evidence="1 2" key="1">
    <citation type="submission" date="2016-12" db="EMBL/GenBank/DDBJ databases">
        <title>The genomes of Aspergillus section Nigri reveals drivers in fungal speciation.</title>
        <authorList>
            <consortium name="DOE Joint Genome Institute"/>
            <person name="Vesth T.C."/>
            <person name="Nybo J."/>
            <person name="Theobald S."/>
            <person name="Brandl J."/>
            <person name="Frisvad J.C."/>
            <person name="Nielsen K.F."/>
            <person name="Lyhne E.K."/>
            <person name="Kogle M.E."/>
            <person name="Kuo A."/>
            <person name="Riley R."/>
            <person name="Clum A."/>
            <person name="Nolan M."/>
            <person name="Lipzen A."/>
            <person name="Salamov A."/>
            <person name="Henrissat B."/>
            <person name="Wiebenga A."/>
            <person name="De Vries R.P."/>
            <person name="Grigoriev I.V."/>
            <person name="Mortensen U.H."/>
            <person name="Andersen M.R."/>
            <person name="Baker S.E."/>
        </authorList>
    </citation>
    <scope>NUCLEOTIDE SEQUENCE [LARGE SCALE GENOMIC DNA]</scope>
    <source>
        <strain evidence="1 2">IBT 23096</strain>
    </source>
</reference>
<dbReference type="GeneID" id="36557634"/>
<dbReference type="EMBL" id="MSFO01000007">
    <property type="protein sequence ID" value="PLB46219.1"/>
    <property type="molecule type" value="Genomic_DNA"/>
</dbReference>
<accession>A0A2I2G026</accession>
<evidence type="ECO:0000313" key="2">
    <source>
        <dbReference type="Proteomes" id="UP000234275"/>
    </source>
</evidence>
<dbReference type="VEuPathDB" id="FungiDB:P170DRAFT_439873"/>
<name>A0A2I2G026_9EURO</name>
<keyword evidence="2" id="KW-1185">Reference proteome</keyword>
<dbReference type="Proteomes" id="UP000234275">
    <property type="component" value="Unassembled WGS sequence"/>
</dbReference>
<protein>
    <submittedName>
        <fullName evidence="1">Uncharacterized protein</fullName>
    </submittedName>
</protein>
<gene>
    <name evidence="1" type="ORF">P170DRAFT_439873</name>
</gene>
<dbReference type="AlphaFoldDB" id="A0A2I2G026"/>